<sequence>MSIEFVLTTLVVVATPGTGALFTLATALSRGARAGLVAALGCTLGIVPHLLAAITGLAALLHTSALAFQTVKYLGVAYLLYMAWSVVRDTGSPALPTGEPATGTPRSAARVVGAAVLLNLLNPKLTVFFVAFLPQFVPTGTPRASLRMLELGAVFMLATFVVFAAYGICAATLRGRVLHRPAVLAWTRRTFAVSFLAMAGRLAVQDR</sequence>
<comment type="subcellular location">
    <subcellularLocation>
        <location evidence="1">Cell membrane</location>
        <topology evidence="1">Multi-pass membrane protein</topology>
    </subcellularLocation>
</comment>
<evidence type="ECO:0000256" key="6">
    <source>
        <dbReference type="SAM" id="Phobius"/>
    </source>
</evidence>
<keyword evidence="5 6" id="KW-0472">Membrane</keyword>
<dbReference type="InterPro" id="IPR001123">
    <property type="entry name" value="LeuE-type"/>
</dbReference>
<keyword evidence="2" id="KW-1003">Cell membrane</keyword>
<dbReference type="PANTHER" id="PTHR30086">
    <property type="entry name" value="ARGININE EXPORTER PROTEIN ARGO"/>
    <property type="match status" value="1"/>
</dbReference>
<dbReference type="RefSeq" id="WP_060591055.1">
    <property type="nucleotide sequence ID" value="NZ_CAACYE020000001.1"/>
</dbReference>
<accession>A0A0H5NJ82</accession>
<organism evidence="7 8">
    <name type="scientific">Nocardia farcinica</name>
    <dbReference type="NCBI Taxonomy" id="37329"/>
    <lineage>
        <taxon>Bacteria</taxon>
        <taxon>Bacillati</taxon>
        <taxon>Actinomycetota</taxon>
        <taxon>Actinomycetes</taxon>
        <taxon>Mycobacteriales</taxon>
        <taxon>Nocardiaceae</taxon>
        <taxon>Nocardia</taxon>
    </lineage>
</organism>
<protein>
    <submittedName>
        <fullName evidence="7">Homoserine/homoserine lactone efflux protein</fullName>
    </submittedName>
</protein>
<evidence type="ECO:0000256" key="5">
    <source>
        <dbReference type="ARBA" id="ARBA00023136"/>
    </source>
</evidence>
<reference evidence="8" key="1">
    <citation type="submission" date="2015-03" db="EMBL/GenBank/DDBJ databases">
        <authorList>
            <consortium name="Pathogen Informatics"/>
        </authorList>
    </citation>
    <scope>NUCLEOTIDE SEQUENCE [LARGE SCALE GENOMIC DNA]</scope>
    <source>
        <strain evidence="8">NCTC11134</strain>
    </source>
</reference>
<feature type="transmembrane region" description="Helical" evidence="6">
    <location>
        <begin position="108"/>
        <end position="133"/>
    </location>
</feature>
<evidence type="ECO:0000256" key="3">
    <source>
        <dbReference type="ARBA" id="ARBA00022692"/>
    </source>
</evidence>
<feature type="transmembrane region" description="Helical" evidence="6">
    <location>
        <begin position="66"/>
        <end position="87"/>
    </location>
</feature>
<keyword evidence="3 6" id="KW-0812">Transmembrane</keyword>
<proteinExistence type="predicted"/>
<dbReference type="Pfam" id="PF01810">
    <property type="entry name" value="LysE"/>
    <property type="match status" value="1"/>
</dbReference>
<feature type="transmembrane region" description="Helical" evidence="6">
    <location>
        <begin position="153"/>
        <end position="173"/>
    </location>
</feature>
<evidence type="ECO:0000313" key="7">
    <source>
        <dbReference type="EMBL" id="CRY75177.1"/>
    </source>
</evidence>
<evidence type="ECO:0000313" key="8">
    <source>
        <dbReference type="Proteomes" id="UP000057820"/>
    </source>
</evidence>
<dbReference type="PANTHER" id="PTHR30086:SF14">
    <property type="entry name" value="HOMOSERINE_HOMOSERINE LACTONE EFFLUX PROTEIN"/>
    <property type="match status" value="1"/>
</dbReference>
<feature type="transmembrane region" description="Helical" evidence="6">
    <location>
        <begin position="6"/>
        <end position="28"/>
    </location>
</feature>
<dbReference type="KEGG" id="nfr:ERS450000_01196"/>
<evidence type="ECO:0000256" key="4">
    <source>
        <dbReference type="ARBA" id="ARBA00022989"/>
    </source>
</evidence>
<dbReference type="EMBL" id="LN868938">
    <property type="protein sequence ID" value="CRY75177.1"/>
    <property type="molecule type" value="Genomic_DNA"/>
</dbReference>
<dbReference type="PIRSF" id="PIRSF006324">
    <property type="entry name" value="LeuE"/>
    <property type="match status" value="1"/>
</dbReference>
<evidence type="ECO:0000256" key="2">
    <source>
        <dbReference type="ARBA" id="ARBA00022475"/>
    </source>
</evidence>
<dbReference type="Proteomes" id="UP000057820">
    <property type="component" value="Chromosome 1"/>
</dbReference>
<evidence type="ECO:0000256" key="1">
    <source>
        <dbReference type="ARBA" id="ARBA00004651"/>
    </source>
</evidence>
<dbReference type="GO" id="GO:0005886">
    <property type="term" value="C:plasma membrane"/>
    <property type="evidence" value="ECO:0007669"/>
    <property type="project" value="UniProtKB-SubCell"/>
</dbReference>
<feature type="transmembrane region" description="Helical" evidence="6">
    <location>
        <begin position="35"/>
        <end position="60"/>
    </location>
</feature>
<dbReference type="AlphaFoldDB" id="A0A0H5NJ82"/>
<name>A0A0H5NJ82_NOCFR</name>
<dbReference type="GO" id="GO:0042970">
    <property type="term" value="F:homoserine transmembrane transporter activity"/>
    <property type="evidence" value="ECO:0007669"/>
    <property type="project" value="TreeGrafter"/>
</dbReference>
<keyword evidence="4 6" id="KW-1133">Transmembrane helix</keyword>
<gene>
    <name evidence="7" type="primary">rhtB_1</name>
    <name evidence="7" type="ORF">ERS450000_01196</name>
</gene>